<reference evidence="14 15" key="1">
    <citation type="submission" date="2024-01" db="EMBL/GenBank/DDBJ databases">
        <title>Complete genome sequence of Citroniella saccharovorans strain M6.X9, isolated from human fecal sample.</title>
        <authorList>
            <person name="Cheng G."/>
            <person name="Westerholm M."/>
            <person name="Schnurer A."/>
        </authorList>
    </citation>
    <scope>NUCLEOTIDE SEQUENCE [LARGE SCALE GENOMIC DNA]</scope>
    <source>
        <strain evidence="14 15">DSM 29873</strain>
    </source>
</reference>
<protein>
    <recommendedName>
        <fullName evidence="11">tRNA-specific 2-thiouridylase MnmA</fullName>
        <ecNumber evidence="11">2.8.1.13</ecNumber>
    </recommendedName>
</protein>
<keyword evidence="8" id="KW-1015">Disulfide bond</keyword>
<comment type="catalytic activity">
    <reaction evidence="9 11">
        <text>S-sulfanyl-L-cysteinyl-[protein] + uridine(34) in tRNA + AH2 + ATP = 2-thiouridine(34) in tRNA + L-cysteinyl-[protein] + A + AMP + diphosphate + H(+)</text>
        <dbReference type="Rhea" id="RHEA:47032"/>
        <dbReference type="Rhea" id="RHEA-COMP:10131"/>
        <dbReference type="Rhea" id="RHEA-COMP:11726"/>
        <dbReference type="Rhea" id="RHEA-COMP:11727"/>
        <dbReference type="Rhea" id="RHEA-COMP:11728"/>
        <dbReference type="ChEBI" id="CHEBI:13193"/>
        <dbReference type="ChEBI" id="CHEBI:15378"/>
        <dbReference type="ChEBI" id="CHEBI:17499"/>
        <dbReference type="ChEBI" id="CHEBI:29950"/>
        <dbReference type="ChEBI" id="CHEBI:30616"/>
        <dbReference type="ChEBI" id="CHEBI:33019"/>
        <dbReference type="ChEBI" id="CHEBI:61963"/>
        <dbReference type="ChEBI" id="CHEBI:65315"/>
        <dbReference type="ChEBI" id="CHEBI:87170"/>
        <dbReference type="ChEBI" id="CHEBI:456215"/>
        <dbReference type="EC" id="2.8.1.13"/>
    </reaction>
</comment>
<evidence type="ECO:0000256" key="3">
    <source>
        <dbReference type="ARBA" id="ARBA00022679"/>
    </source>
</evidence>
<evidence type="ECO:0000259" key="13">
    <source>
        <dbReference type="Pfam" id="PF20259"/>
    </source>
</evidence>
<feature type="domain" description="tRNA-specific 2-thiouridylase MnmA-like C-terminal" evidence="12">
    <location>
        <begin position="277"/>
        <end position="348"/>
    </location>
</feature>
<dbReference type="PANTHER" id="PTHR11933:SF5">
    <property type="entry name" value="MITOCHONDRIAL TRNA-SPECIFIC 2-THIOURIDYLASE 1"/>
    <property type="match status" value="1"/>
</dbReference>
<comment type="function">
    <text evidence="10 11">Catalyzes the 2-thiolation of uridine at the wobble position (U34) of tRNA, leading to the formation of s(2)U34.</text>
</comment>
<dbReference type="EMBL" id="JAYKOT010000003">
    <property type="protein sequence ID" value="MEB3429677.1"/>
    <property type="molecule type" value="Genomic_DNA"/>
</dbReference>
<feature type="region of interest" description="Interaction with tRNA" evidence="11">
    <location>
        <begin position="301"/>
        <end position="302"/>
    </location>
</feature>
<dbReference type="NCBIfam" id="NF001138">
    <property type="entry name" value="PRK00143.1"/>
    <property type="match status" value="1"/>
</dbReference>
<feature type="active site" description="Nucleophile" evidence="11">
    <location>
        <position position="98"/>
    </location>
</feature>
<evidence type="ECO:0000256" key="2">
    <source>
        <dbReference type="ARBA" id="ARBA00022555"/>
    </source>
</evidence>
<evidence type="ECO:0000256" key="10">
    <source>
        <dbReference type="ARBA" id="ARBA00056575"/>
    </source>
</evidence>
<dbReference type="InterPro" id="IPR023382">
    <property type="entry name" value="MnmA-like_central_sf"/>
</dbReference>
<dbReference type="GO" id="GO:0000049">
    <property type="term" value="F:tRNA binding"/>
    <property type="evidence" value="ECO:0007669"/>
    <property type="project" value="UniProtKB-KW"/>
</dbReference>
<dbReference type="Gene3D" id="3.40.50.620">
    <property type="entry name" value="HUPs"/>
    <property type="match status" value="1"/>
</dbReference>
<dbReference type="EC" id="2.8.1.13" evidence="11"/>
<keyword evidence="1 11" id="KW-0963">Cytoplasm</keyword>
<dbReference type="GO" id="GO:0103016">
    <property type="term" value="F:tRNA-uridine 2-sulfurtransferase activity"/>
    <property type="evidence" value="ECO:0007669"/>
    <property type="project" value="UniProtKB-EC"/>
</dbReference>
<accession>A0AAW9MYG9</accession>
<dbReference type="Gene3D" id="2.30.30.280">
    <property type="entry name" value="Adenine nucleotide alpha hydrolases-like domains"/>
    <property type="match status" value="1"/>
</dbReference>
<evidence type="ECO:0000256" key="11">
    <source>
        <dbReference type="HAMAP-Rule" id="MF_00144"/>
    </source>
</evidence>
<feature type="active site" description="Cysteine persulfide intermediate" evidence="11">
    <location>
        <position position="191"/>
    </location>
</feature>
<dbReference type="PANTHER" id="PTHR11933">
    <property type="entry name" value="TRNA 5-METHYLAMINOMETHYL-2-THIOURIDYLATE -METHYLTRANSFERASE"/>
    <property type="match status" value="1"/>
</dbReference>
<dbReference type="RefSeq" id="WP_324619854.1">
    <property type="nucleotide sequence ID" value="NZ_JAYKOT010000003.1"/>
</dbReference>
<dbReference type="CDD" id="cd01998">
    <property type="entry name" value="MnmA_TRMU-like"/>
    <property type="match status" value="1"/>
</dbReference>
<evidence type="ECO:0000313" key="14">
    <source>
        <dbReference type="EMBL" id="MEB3429677.1"/>
    </source>
</evidence>
<feature type="region of interest" description="Interaction with target base in tRNA" evidence="11">
    <location>
        <begin position="93"/>
        <end position="95"/>
    </location>
</feature>
<dbReference type="SUPFAM" id="SSF52402">
    <property type="entry name" value="Adenine nucleotide alpha hydrolases-like"/>
    <property type="match status" value="1"/>
</dbReference>
<evidence type="ECO:0000256" key="6">
    <source>
        <dbReference type="ARBA" id="ARBA00022840"/>
    </source>
</evidence>
<dbReference type="GO" id="GO:0005737">
    <property type="term" value="C:cytoplasm"/>
    <property type="evidence" value="ECO:0007669"/>
    <property type="project" value="UniProtKB-SubCell"/>
</dbReference>
<dbReference type="FunFam" id="2.30.30.280:FF:000001">
    <property type="entry name" value="tRNA-specific 2-thiouridylase MnmA"/>
    <property type="match status" value="1"/>
</dbReference>
<evidence type="ECO:0000256" key="9">
    <source>
        <dbReference type="ARBA" id="ARBA00051542"/>
    </source>
</evidence>
<keyword evidence="5 11" id="KW-0547">Nucleotide-binding</keyword>
<dbReference type="GO" id="GO:0005524">
    <property type="term" value="F:ATP binding"/>
    <property type="evidence" value="ECO:0007669"/>
    <property type="project" value="UniProtKB-KW"/>
</dbReference>
<dbReference type="GO" id="GO:0002143">
    <property type="term" value="P:tRNA wobble position uridine thiolation"/>
    <property type="evidence" value="ECO:0007669"/>
    <property type="project" value="TreeGrafter"/>
</dbReference>
<dbReference type="InterPro" id="IPR014729">
    <property type="entry name" value="Rossmann-like_a/b/a_fold"/>
</dbReference>
<evidence type="ECO:0000259" key="12">
    <source>
        <dbReference type="Pfam" id="PF20258"/>
    </source>
</evidence>
<dbReference type="Pfam" id="PF20258">
    <property type="entry name" value="tRNA_Me_trans_C"/>
    <property type="match status" value="1"/>
</dbReference>
<sequence length="366" mass="41300">MSKVILGVSGGVDSSVSAYLLKKQGYDVVGVFMKNWNEEDDDGVCTSTDDSLDARLTCSKLGIPFYTVNFTKEYWNNVFTYFLREYKKGRTPNPDVMCNQEIKFNAFLDHAMKIDGDYIAMGHYARKSKDNELLKGIDENKDQSYFLARIEKEALKKAIFPVGEYKKDEIRKIANELGLRNANKKDSTGICFIGERDFDKFLDKYLFTKPGDIIDVDSGKVIGKHKGIIHYTNGQRKGLGIGGIGNLEPWFVCGKNINKNIIYAAQGVNHPANYSIGLIGEDIHFIGDKPSDFNGVKAKFRYRQKDVDVDVKIKNDEMILEFDDFKGITPGQVAVLYKGDVLIGSSIIKKPIPKFEKYSYLNDCVD</sequence>
<gene>
    <name evidence="11 14" type="primary">mnmA</name>
    <name evidence="14" type="ORF">VLK81_06570</name>
</gene>
<keyword evidence="7 11" id="KW-0694">RNA-binding</keyword>
<dbReference type="InterPro" id="IPR046884">
    <property type="entry name" value="MnmA-like_central"/>
</dbReference>
<keyword evidence="4 11" id="KW-0819">tRNA processing</keyword>
<feature type="domain" description="tRNA-specific 2-thiouridylase MnmA-like central" evidence="13">
    <location>
        <begin position="200"/>
        <end position="265"/>
    </location>
</feature>
<keyword evidence="6 11" id="KW-0067">ATP-binding</keyword>
<feature type="site" description="Interaction with tRNA" evidence="11">
    <location>
        <position position="123"/>
    </location>
</feature>
<dbReference type="FunFam" id="3.40.50.620:FF:000004">
    <property type="entry name" value="tRNA-specific 2-thiouridylase MnmA"/>
    <property type="match status" value="1"/>
</dbReference>
<feature type="binding site" evidence="11">
    <location>
        <position position="122"/>
    </location>
    <ligand>
        <name>ATP</name>
        <dbReference type="ChEBI" id="CHEBI:30616"/>
    </ligand>
</feature>
<dbReference type="Pfam" id="PF03054">
    <property type="entry name" value="tRNA_Me_trans"/>
    <property type="match status" value="1"/>
</dbReference>
<organism evidence="14 15">
    <name type="scientific">Citroniella saccharovorans</name>
    <dbReference type="NCBI Taxonomy" id="2053367"/>
    <lineage>
        <taxon>Bacteria</taxon>
        <taxon>Bacillati</taxon>
        <taxon>Bacillota</taxon>
        <taxon>Tissierellia</taxon>
        <taxon>Tissierellales</taxon>
        <taxon>Peptoniphilaceae</taxon>
        <taxon>Citroniella</taxon>
    </lineage>
</organism>
<keyword evidence="2 11" id="KW-0820">tRNA-binding</keyword>
<keyword evidence="3 11" id="KW-0808">Transferase</keyword>
<comment type="caution">
    <text evidence="11">Lacks conserved residue(s) required for the propagation of feature annotation.</text>
</comment>
<feature type="region of interest" description="Interaction with tRNA" evidence="11">
    <location>
        <begin position="141"/>
        <end position="143"/>
    </location>
</feature>
<dbReference type="Proteomes" id="UP001357733">
    <property type="component" value="Unassembled WGS sequence"/>
</dbReference>
<evidence type="ECO:0000256" key="8">
    <source>
        <dbReference type="ARBA" id="ARBA00023157"/>
    </source>
</evidence>
<comment type="caution">
    <text evidence="14">The sequence shown here is derived from an EMBL/GenBank/DDBJ whole genome shotgun (WGS) entry which is preliminary data.</text>
</comment>
<evidence type="ECO:0000256" key="7">
    <source>
        <dbReference type="ARBA" id="ARBA00022884"/>
    </source>
</evidence>
<dbReference type="HAMAP" id="MF_00144">
    <property type="entry name" value="tRNA_thiouridyl_MnmA"/>
    <property type="match status" value="1"/>
</dbReference>
<feature type="binding site" evidence="11">
    <location>
        <position position="33"/>
    </location>
    <ligand>
        <name>ATP</name>
        <dbReference type="ChEBI" id="CHEBI:30616"/>
    </ligand>
</feature>
<feature type="binding site" evidence="11">
    <location>
        <begin position="7"/>
        <end position="14"/>
    </location>
    <ligand>
        <name>ATP</name>
        <dbReference type="ChEBI" id="CHEBI:30616"/>
    </ligand>
</feature>
<dbReference type="Gene3D" id="2.40.30.10">
    <property type="entry name" value="Translation factors"/>
    <property type="match status" value="1"/>
</dbReference>
<evidence type="ECO:0000256" key="1">
    <source>
        <dbReference type="ARBA" id="ARBA00022490"/>
    </source>
</evidence>
<dbReference type="InterPro" id="IPR004506">
    <property type="entry name" value="MnmA-like"/>
</dbReference>
<name>A0AAW9MYG9_9FIRM</name>
<keyword evidence="15" id="KW-1185">Reference proteome</keyword>
<dbReference type="InterPro" id="IPR046885">
    <property type="entry name" value="MnmA-like_C"/>
</dbReference>
<comment type="subcellular location">
    <subcellularLocation>
        <location evidence="11">Cytoplasm</location>
    </subcellularLocation>
</comment>
<evidence type="ECO:0000313" key="15">
    <source>
        <dbReference type="Proteomes" id="UP001357733"/>
    </source>
</evidence>
<dbReference type="AlphaFoldDB" id="A0AAW9MYG9"/>
<evidence type="ECO:0000256" key="4">
    <source>
        <dbReference type="ARBA" id="ARBA00022694"/>
    </source>
</evidence>
<dbReference type="Pfam" id="PF20259">
    <property type="entry name" value="tRNA_Me_trans_M"/>
    <property type="match status" value="1"/>
</dbReference>
<dbReference type="NCBIfam" id="TIGR00420">
    <property type="entry name" value="trmU"/>
    <property type="match status" value="1"/>
</dbReference>
<feature type="site" description="Interaction with tRNA" evidence="11">
    <location>
        <position position="332"/>
    </location>
</feature>
<comment type="similarity">
    <text evidence="11">Belongs to the MnmA/TRMU family.</text>
</comment>
<proteinExistence type="inferred from homology"/>
<evidence type="ECO:0000256" key="5">
    <source>
        <dbReference type="ARBA" id="ARBA00022741"/>
    </source>
</evidence>